<name>A0A3S5CCI1_9PLAT</name>
<proteinExistence type="predicted"/>
<dbReference type="Proteomes" id="UP000784294">
    <property type="component" value="Unassembled WGS sequence"/>
</dbReference>
<evidence type="ECO:0000256" key="2">
    <source>
        <dbReference type="ARBA" id="ARBA00022771"/>
    </source>
</evidence>
<keyword evidence="1" id="KW-0479">Metal-binding</keyword>
<gene>
    <name evidence="5" type="ORF">PXEA_LOCUS3139</name>
</gene>
<dbReference type="Pfam" id="PF00097">
    <property type="entry name" value="zf-C3HC4"/>
    <property type="match status" value="1"/>
</dbReference>
<sequence length="125" mass="13409">MALQAVGGKKQLSAILRSGARASRCTLVENTVEGSSASLASTSSSNSLAAMWSPNQSLSQLTPVKPVLLGHGNMESPTREASVKFIEPPDRKFICVVCARVLRYPVLFDECRHRSCSSCLSGLLR</sequence>
<dbReference type="InterPro" id="IPR018957">
    <property type="entry name" value="Znf_C3HC4_RING-type"/>
</dbReference>
<dbReference type="Gene3D" id="3.30.40.10">
    <property type="entry name" value="Zinc/RING finger domain, C3HC4 (zinc finger)"/>
    <property type="match status" value="1"/>
</dbReference>
<reference evidence="5" key="1">
    <citation type="submission" date="2018-11" db="EMBL/GenBank/DDBJ databases">
        <authorList>
            <consortium name="Pathogen Informatics"/>
        </authorList>
    </citation>
    <scope>NUCLEOTIDE SEQUENCE</scope>
</reference>
<evidence type="ECO:0000313" key="5">
    <source>
        <dbReference type="EMBL" id="VEL09699.1"/>
    </source>
</evidence>
<dbReference type="SUPFAM" id="SSF57850">
    <property type="entry name" value="RING/U-box"/>
    <property type="match status" value="1"/>
</dbReference>
<evidence type="ECO:0000313" key="6">
    <source>
        <dbReference type="Proteomes" id="UP000784294"/>
    </source>
</evidence>
<dbReference type="InterPro" id="IPR013083">
    <property type="entry name" value="Znf_RING/FYVE/PHD"/>
</dbReference>
<keyword evidence="2" id="KW-0863">Zinc-finger</keyword>
<feature type="domain" description="Zinc finger C3HC4 RING-type" evidence="4">
    <location>
        <begin position="95"/>
        <end position="124"/>
    </location>
</feature>
<dbReference type="EMBL" id="CAAALY010006999">
    <property type="protein sequence ID" value="VEL09699.1"/>
    <property type="molecule type" value="Genomic_DNA"/>
</dbReference>
<evidence type="ECO:0000256" key="3">
    <source>
        <dbReference type="ARBA" id="ARBA00022833"/>
    </source>
</evidence>
<comment type="caution">
    <text evidence="5">The sequence shown here is derived from an EMBL/GenBank/DDBJ whole genome shotgun (WGS) entry which is preliminary data.</text>
</comment>
<protein>
    <recommendedName>
        <fullName evidence="4">Zinc finger C3HC4 RING-type domain-containing protein</fullName>
    </recommendedName>
</protein>
<dbReference type="GO" id="GO:0008270">
    <property type="term" value="F:zinc ion binding"/>
    <property type="evidence" value="ECO:0007669"/>
    <property type="project" value="UniProtKB-KW"/>
</dbReference>
<keyword evidence="3" id="KW-0862">Zinc</keyword>
<dbReference type="AlphaFoldDB" id="A0A3S5CCI1"/>
<organism evidence="5 6">
    <name type="scientific">Protopolystoma xenopodis</name>
    <dbReference type="NCBI Taxonomy" id="117903"/>
    <lineage>
        <taxon>Eukaryota</taxon>
        <taxon>Metazoa</taxon>
        <taxon>Spiralia</taxon>
        <taxon>Lophotrochozoa</taxon>
        <taxon>Platyhelminthes</taxon>
        <taxon>Monogenea</taxon>
        <taxon>Polyopisthocotylea</taxon>
        <taxon>Polystomatidea</taxon>
        <taxon>Polystomatidae</taxon>
        <taxon>Protopolystoma</taxon>
    </lineage>
</organism>
<keyword evidence="6" id="KW-1185">Reference proteome</keyword>
<evidence type="ECO:0000259" key="4">
    <source>
        <dbReference type="Pfam" id="PF00097"/>
    </source>
</evidence>
<evidence type="ECO:0000256" key="1">
    <source>
        <dbReference type="ARBA" id="ARBA00022723"/>
    </source>
</evidence>
<accession>A0A3S5CCI1</accession>